<dbReference type="EMBL" id="RCYZ01000003">
    <property type="protein sequence ID" value="TPG66496.1"/>
    <property type="molecule type" value="Genomic_DNA"/>
</dbReference>
<dbReference type="SUPFAM" id="SSF48208">
    <property type="entry name" value="Six-hairpin glycosidases"/>
    <property type="match status" value="1"/>
</dbReference>
<protein>
    <recommendedName>
        <fullName evidence="4">Cellobiose 2-epimerase</fullName>
        <shortName evidence="4">CE</shortName>
        <ecNumber evidence="4">5.1.3.11</ecNumber>
    </recommendedName>
</protein>
<dbReference type="Pfam" id="PF07221">
    <property type="entry name" value="GlcNAc_2-epim"/>
    <property type="match status" value="1"/>
</dbReference>
<gene>
    <name evidence="5" type="ORF">EAH73_08800</name>
</gene>
<dbReference type="InterPro" id="IPR028584">
    <property type="entry name" value="Cellobiose_2_epim"/>
</dbReference>
<evidence type="ECO:0000256" key="1">
    <source>
        <dbReference type="ARBA" id="ARBA00001470"/>
    </source>
</evidence>
<keyword evidence="3 4" id="KW-0413">Isomerase</keyword>
<evidence type="ECO:0000313" key="6">
    <source>
        <dbReference type="Proteomes" id="UP000317646"/>
    </source>
</evidence>
<dbReference type="GO" id="GO:0047736">
    <property type="term" value="F:cellobiose epimerase activity"/>
    <property type="evidence" value="ECO:0007669"/>
    <property type="project" value="UniProtKB-UniRule"/>
</dbReference>
<evidence type="ECO:0000256" key="4">
    <source>
        <dbReference type="HAMAP-Rule" id="MF_00929"/>
    </source>
</evidence>
<keyword evidence="6" id="KW-1185">Reference proteome</keyword>
<sequence length="388" mass="43355">MYQAADFQRELDRILSYWATRAVDPTGGFYGRLDADDAVVPGAPKGAVLNARILWTFAAACNHAPDPARLALARRAYDYIRQHFVDEEFGGVYWTVDAQGAPLDTKKQVYALAFTVYGLAEYYRASGDAGALALAQAQYRAIEAHSFDAARGGYLEAFARDWQPLADLRLSAKDANEKKTMNTHLHVLEAYANLYRAWPDAGLAQQIRALLGVFDTYIIDHGTHHLQLFFDENWASKSEVVSYGHDIEAAWLLLEAAEVLRDDALVARLRHLADPMAAAAAEGLDADGGLSYELEPGHLVREKHWWVQAEALVGFLNAYQLTGNPQFMNYFDGVWQFAQAHILDQQHGEWVWGVEADHARMAGQDKAGLWKCPYHNGRACLEILRRSA</sequence>
<dbReference type="Gene3D" id="1.50.10.10">
    <property type="match status" value="1"/>
</dbReference>
<comment type="function">
    <text evidence="4">Catalyzes the reversible epimerization of cellobiose to 4-O-beta-D-glucopyranosyl-D-mannose (Glc-Man).</text>
</comment>
<dbReference type="InterPro" id="IPR012341">
    <property type="entry name" value="6hp_glycosidase-like_sf"/>
</dbReference>
<organism evidence="5 6">
    <name type="scientific">Hymenobacter nivis</name>
    <dbReference type="NCBI Taxonomy" id="1850093"/>
    <lineage>
        <taxon>Bacteria</taxon>
        <taxon>Pseudomonadati</taxon>
        <taxon>Bacteroidota</taxon>
        <taxon>Cytophagia</taxon>
        <taxon>Cytophagales</taxon>
        <taxon>Hymenobacteraceae</taxon>
        <taxon>Hymenobacter</taxon>
    </lineage>
</organism>
<comment type="similarity">
    <text evidence="2">Belongs to the N-acylglucosamine 2-epimerase family.</text>
</comment>
<comment type="similarity">
    <text evidence="4">Belongs to the cellobiose 2-epimerase family.</text>
</comment>
<dbReference type="InterPro" id="IPR010819">
    <property type="entry name" value="AGE/CE"/>
</dbReference>
<comment type="catalytic activity">
    <reaction evidence="1 4">
        <text>D-cellobiose = beta-D-glucosyl-(1-&gt;4)-D-mannopyranose</text>
        <dbReference type="Rhea" id="RHEA:23384"/>
        <dbReference type="ChEBI" id="CHEBI:17057"/>
        <dbReference type="ChEBI" id="CHEBI:47931"/>
        <dbReference type="EC" id="5.1.3.11"/>
    </reaction>
</comment>
<accession>A0A502GZH9</accession>
<dbReference type="HAMAP" id="MF_00929">
    <property type="entry name" value="Cellobiose_2_epim"/>
    <property type="match status" value="1"/>
</dbReference>
<comment type="caution">
    <text evidence="5">The sequence shown here is derived from an EMBL/GenBank/DDBJ whole genome shotgun (WGS) entry which is preliminary data.</text>
</comment>
<evidence type="ECO:0000256" key="3">
    <source>
        <dbReference type="ARBA" id="ARBA00023235"/>
    </source>
</evidence>
<evidence type="ECO:0000256" key="2">
    <source>
        <dbReference type="ARBA" id="ARBA00008558"/>
    </source>
</evidence>
<name>A0A502GZH9_9BACT</name>
<evidence type="ECO:0000313" key="5">
    <source>
        <dbReference type="EMBL" id="TPG66496.1"/>
    </source>
</evidence>
<dbReference type="RefSeq" id="WP_140466126.1">
    <property type="nucleotide sequence ID" value="NZ_RCYZ01000003.1"/>
</dbReference>
<dbReference type="PANTHER" id="PTHR15108">
    <property type="entry name" value="N-ACYLGLUCOSAMINE-2-EPIMERASE"/>
    <property type="match status" value="1"/>
</dbReference>
<dbReference type="GO" id="GO:0005975">
    <property type="term" value="P:carbohydrate metabolic process"/>
    <property type="evidence" value="ECO:0007669"/>
    <property type="project" value="InterPro"/>
</dbReference>
<dbReference type="OrthoDB" id="5141876at2"/>
<dbReference type="Proteomes" id="UP000317646">
    <property type="component" value="Unassembled WGS sequence"/>
</dbReference>
<reference evidence="5 6" key="1">
    <citation type="journal article" date="2019" name="Environ. Microbiol.">
        <title>Species interactions and distinct microbial communities in high Arctic permafrost affected cryosols are associated with the CH4 and CO2 gas fluxes.</title>
        <authorList>
            <person name="Altshuler I."/>
            <person name="Hamel J."/>
            <person name="Turney S."/>
            <person name="Magnuson E."/>
            <person name="Levesque R."/>
            <person name="Greer C."/>
            <person name="Whyte L.G."/>
        </authorList>
    </citation>
    <scope>NUCLEOTIDE SEQUENCE [LARGE SCALE GENOMIC DNA]</scope>
    <source>
        <strain evidence="5 6">S9.2P</strain>
    </source>
</reference>
<dbReference type="EC" id="5.1.3.11" evidence="4"/>
<dbReference type="AlphaFoldDB" id="A0A502GZH9"/>
<dbReference type="InterPro" id="IPR008928">
    <property type="entry name" value="6-hairpin_glycosidase_sf"/>
</dbReference>
<proteinExistence type="inferred from homology"/>